<dbReference type="Gene3D" id="3.90.1150.10">
    <property type="entry name" value="Aspartate Aminotransferase, domain 1"/>
    <property type="match status" value="1"/>
</dbReference>
<dbReference type="Pfam" id="PF00155">
    <property type="entry name" value="Aminotran_1_2"/>
    <property type="match status" value="1"/>
</dbReference>
<keyword evidence="4" id="KW-0472">Membrane</keyword>
<dbReference type="PANTHER" id="PTHR42885">
    <property type="entry name" value="HISTIDINOL-PHOSPHATE AMINOTRANSFERASE-RELATED"/>
    <property type="match status" value="1"/>
</dbReference>
<dbReference type="GO" id="GO:0008483">
    <property type="term" value="F:transaminase activity"/>
    <property type="evidence" value="ECO:0007669"/>
    <property type="project" value="UniProtKB-KW"/>
</dbReference>
<dbReference type="InterPro" id="IPR015424">
    <property type="entry name" value="PyrdxlP-dep_Trfase"/>
</dbReference>
<dbReference type="InterPro" id="IPR004838">
    <property type="entry name" value="NHTrfase_class1_PyrdxlP-BS"/>
</dbReference>
<reference evidence="6 7" key="1">
    <citation type="submission" date="2018-05" db="EMBL/GenBank/DDBJ databases">
        <title>Complete Genome Sequence of the Nonylphenol-Degrading Bacterium Sphingobium amiense DSM 16289T.</title>
        <authorList>
            <person name="Ootsuka M."/>
            <person name="Nishizawa T."/>
            <person name="Ohta H."/>
        </authorList>
    </citation>
    <scope>NUCLEOTIDE SEQUENCE [LARGE SCALE GENOMIC DNA]</scope>
    <source>
        <strain evidence="6 7">DSM 16289</strain>
    </source>
</reference>
<comment type="similarity">
    <text evidence="3">Belongs to the class-I pyridoxal-phosphate-dependent aminotransferase family.</text>
</comment>
<keyword evidence="2" id="KW-0663">Pyridoxal phosphate</keyword>
<evidence type="ECO:0000256" key="1">
    <source>
        <dbReference type="ARBA" id="ARBA00001933"/>
    </source>
</evidence>
<evidence type="ECO:0000313" key="7">
    <source>
        <dbReference type="Proteomes" id="UP000279959"/>
    </source>
</evidence>
<evidence type="ECO:0000256" key="3">
    <source>
        <dbReference type="RuleBase" id="RU000481"/>
    </source>
</evidence>
<dbReference type="AlphaFoldDB" id="A0A494WE36"/>
<dbReference type="Proteomes" id="UP000279959">
    <property type="component" value="Chromosome"/>
</dbReference>
<gene>
    <name evidence="6" type="ORF">SAMIE_1026710</name>
</gene>
<feature type="domain" description="Aminotransferase class I/classII large" evidence="5">
    <location>
        <begin position="122"/>
        <end position="314"/>
    </location>
</feature>
<dbReference type="InterPro" id="IPR004839">
    <property type="entry name" value="Aminotransferase_I/II_large"/>
</dbReference>
<comment type="cofactor">
    <cofactor evidence="1 3">
        <name>pyridoxal 5'-phosphate</name>
        <dbReference type="ChEBI" id="CHEBI:597326"/>
    </cofactor>
</comment>
<dbReference type="GO" id="GO:0030170">
    <property type="term" value="F:pyridoxal phosphate binding"/>
    <property type="evidence" value="ECO:0007669"/>
    <property type="project" value="InterPro"/>
</dbReference>
<dbReference type="SUPFAM" id="SSF53383">
    <property type="entry name" value="PLP-dependent transferases"/>
    <property type="match status" value="1"/>
</dbReference>
<protein>
    <recommendedName>
        <fullName evidence="3">Aminotransferase</fullName>
        <ecNumber evidence="3">2.6.1.-</ecNumber>
    </recommendedName>
</protein>
<dbReference type="InterPro" id="IPR015421">
    <property type="entry name" value="PyrdxlP-dep_Trfase_major"/>
</dbReference>
<dbReference type="PANTHER" id="PTHR42885:SF1">
    <property type="entry name" value="THREONINE-PHOSPHATE DECARBOXYLASE"/>
    <property type="match status" value="1"/>
</dbReference>
<accession>A0A494WE36</accession>
<feature type="transmembrane region" description="Helical" evidence="4">
    <location>
        <begin position="192"/>
        <end position="213"/>
    </location>
</feature>
<keyword evidence="3 6" id="KW-0808">Transferase</keyword>
<name>A0A494WE36_9SPHN</name>
<dbReference type="CDD" id="cd00609">
    <property type="entry name" value="AAT_like"/>
    <property type="match status" value="1"/>
</dbReference>
<keyword evidence="3 6" id="KW-0032">Aminotransferase</keyword>
<dbReference type="PROSITE" id="PS00105">
    <property type="entry name" value="AA_TRANSFER_CLASS_1"/>
    <property type="match status" value="1"/>
</dbReference>
<evidence type="ECO:0000256" key="4">
    <source>
        <dbReference type="SAM" id="Phobius"/>
    </source>
</evidence>
<evidence type="ECO:0000313" key="6">
    <source>
        <dbReference type="EMBL" id="BBD99170.1"/>
    </source>
</evidence>
<dbReference type="EMBL" id="AP018664">
    <property type="protein sequence ID" value="BBD99170.1"/>
    <property type="molecule type" value="Genomic_DNA"/>
</dbReference>
<keyword evidence="4" id="KW-1133">Transmembrane helix</keyword>
<dbReference type="KEGG" id="sami:SAMIE_1026710"/>
<keyword evidence="7" id="KW-1185">Reference proteome</keyword>
<feature type="transmembrane region" description="Helical" evidence="4">
    <location>
        <begin position="225"/>
        <end position="245"/>
    </location>
</feature>
<dbReference type="InterPro" id="IPR015422">
    <property type="entry name" value="PyrdxlP-dep_Trfase_small"/>
</dbReference>
<dbReference type="EC" id="2.6.1.-" evidence="3"/>
<dbReference type="Gene3D" id="3.40.640.10">
    <property type="entry name" value="Type I PLP-dependent aspartate aminotransferase-like (Major domain)"/>
    <property type="match status" value="1"/>
</dbReference>
<organism evidence="6 7">
    <name type="scientific">Sphingobium amiense</name>
    <dbReference type="NCBI Taxonomy" id="135719"/>
    <lineage>
        <taxon>Bacteria</taxon>
        <taxon>Pseudomonadati</taxon>
        <taxon>Pseudomonadota</taxon>
        <taxon>Alphaproteobacteria</taxon>
        <taxon>Sphingomonadales</taxon>
        <taxon>Sphingomonadaceae</taxon>
        <taxon>Sphingobium</taxon>
    </lineage>
</organism>
<dbReference type="RefSeq" id="WP_066701990.1">
    <property type="nucleotide sequence ID" value="NZ_AP018664.1"/>
</dbReference>
<evidence type="ECO:0000259" key="5">
    <source>
        <dbReference type="Pfam" id="PF00155"/>
    </source>
</evidence>
<sequence>MTAGFMHHGGRIEAARARFGGPRGAWLDLSTGINPNGWQPPQTLDVDWRALPEPDALERLERVAARHFGCDPAYCGGVPGSEAGLRLLARLLRRPAVHLRLAYGSYGAAFARADAVDGLADLPTRPTILVLGNPNNPDGAVIPRDHLLALLDHQERHGGWMIADEAFADCDPGWSIAGQVSDRRRLIVLRSFGKFFGLAGLRLGFVIAPRAVLAEMRATLGDWPLHAAALTLGAAAYADAAWIGATRHALTRRAATLDAVLSRFGLIGRGSCPLFRLIESPDAGSLFRRLAQRHILTRPFADYPDLLRIALPADANALERLEAALG</sequence>
<keyword evidence="4" id="KW-0812">Transmembrane</keyword>
<proteinExistence type="inferred from homology"/>
<evidence type="ECO:0000256" key="2">
    <source>
        <dbReference type="ARBA" id="ARBA00022898"/>
    </source>
</evidence>